<protein>
    <submittedName>
        <fullName evidence="2">Uncharacterized protein</fullName>
    </submittedName>
</protein>
<dbReference type="PANTHER" id="PTHR11102:SF147">
    <property type="entry name" value="SEL1L ADAPTOR SUBUNIT OF ERAD E3 UBIQUITIN LIGASE"/>
    <property type="match status" value="1"/>
</dbReference>
<dbReference type="GO" id="GO:0036503">
    <property type="term" value="P:ERAD pathway"/>
    <property type="evidence" value="ECO:0007669"/>
    <property type="project" value="TreeGrafter"/>
</dbReference>
<keyword evidence="3" id="KW-1185">Reference proteome</keyword>
<name>A0A4W5QYY6_9TELE</name>
<evidence type="ECO:0000313" key="3">
    <source>
        <dbReference type="Proteomes" id="UP000314982"/>
    </source>
</evidence>
<reference evidence="3" key="1">
    <citation type="submission" date="2018-06" db="EMBL/GenBank/DDBJ databases">
        <title>Genome assembly of Danube salmon.</title>
        <authorList>
            <person name="Macqueen D.J."/>
            <person name="Gundappa M.K."/>
        </authorList>
    </citation>
    <scope>NUCLEOTIDE SEQUENCE [LARGE SCALE GENOMIC DNA]</scope>
</reference>
<dbReference type="InterPro" id="IPR050767">
    <property type="entry name" value="Sel1_AlgK"/>
</dbReference>
<accession>A0A4W5QYY6</accession>
<dbReference type="SMART" id="SM00671">
    <property type="entry name" value="SEL1"/>
    <property type="match status" value="1"/>
</dbReference>
<dbReference type="InterPro" id="IPR011990">
    <property type="entry name" value="TPR-like_helical_dom_sf"/>
</dbReference>
<organism evidence="2 3">
    <name type="scientific">Hucho hucho</name>
    <name type="common">huchen</name>
    <dbReference type="NCBI Taxonomy" id="62062"/>
    <lineage>
        <taxon>Eukaryota</taxon>
        <taxon>Metazoa</taxon>
        <taxon>Chordata</taxon>
        <taxon>Craniata</taxon>
        <taxon>Vertebrata</taxon>
        <taxon>Euteleostomi</taxon>
        <taxon>Actinopterygii</taxon>
        <taxon>Neopterygii</taxon>
        <taxon>Teleostei</taxon>
        <taxon>Protacanthopterygii</taxon>
        <taxon>Salmoniformes</taxon>
        <taxon>Salmonidae</taxon>
        <taxon>Salmoninae</taxon>
        <taxon>Hucho</taxon>
    </lineage>
</organism>
<dbReference type="Pfam" id="PF08238">
    <property type="entry name" value="Sel1"/>
    <property type="match status" value="1"/>
</dbReference>
<evidence type="ECO:0000256" key="1">
    <source>
        <dbReference type="ARBA" id="ARBA00038101"/>
    </source>
</evidence>
<evidence type="ECO:0000313" key="2">
    <source>
        <dbReference type="Ensembl" id="ENSHHUP00000082901.1"/>
    </source>
</evidence>
<comment type="similarity">
    <text evidence="1">Belongs to the sel-1 family.</text>
</comment>
<dbReference type="Ensembl" id="ENSHHUT00000085518.1">
    <property type="protein sequence ID" value="ENSHHUP00000082901.1"/>
    <property type="gene ID" value="ENSHHUG00000048141.1"/>
</dbReference>
<dbReference type="AlphaFoldDB" id="A0A4W5QYY6"/>
<dbReference type="PANTHER" id="PTHR11102">
    <property type="entry name" value="SEL-1-LIKE PROTEIN"/>
    <property type="match status" value="1"/>
</dbReference>
<dbReference type="GeneTree" id="ENSGT00940000156671"/>
<dbReference type="Gene3D" id="1.25.40.10">
    <property type="entry name" value="Tetratricopeptide repeat domain"/>
    <property type="match status" value="1"/>
</dbReference>
<dbReference type="InterPro" id="IPR006597">
    <property type="entry name" value="Sel1-like"/>
</dbReference>
<reference evidence="2" key="2">
    <citation type="submission" date="2025-08" db="UniProtKB">
        <authorList>
            <consortium name="Ensembl"/>
        </authorList>
    </citation>
    <scope>IDENTIFICATION</scope>
</reference>
<dbReference type="Proteomes" id="UP000314982">
    <property type="component" value="Unassembled WGS sequence"/>
</dbReference>
<reference evidence="2" key="3">
    <citation type="submission" date="2025-09" db="UniProtKB">
        <authorList>
            <consortium name="Ensembl"/>
        </authorList>
    </citation>
    <scope>IDENTIFICATION</scope>
</reference>
<dbReference type="SUPFAM" id="SSF81901">
    <property type="entry name" value="HCP-like"/>
    <property type="match status" value="1"/>
</dbReference>
<dbReference type="GO" id="GO:0005789">
    <property type="term" value="C:endoplasmic reticulum membrane"/>
    <property type="evidence" value="ECO:0007669"/>
    <property type="project" value="TreeGrafter"/>
</dbReference>
<sequence length="74" mass="8338">MAYLYGRGVPVNYELALKYFQKAAEQGWVDGQLQLGTMYYSECVRMHCGPVCVETPCFFLLSSVKQPCPFGFLG</sequence>
<proteinExistence type="inferred from homology"/>